<dbReference type="InterPro" id="IPR013815">
    <property type="entry name" value="ATP_grasp_subdomain_1"/>
</dbReference>
<dbReference type="EMBL" id="JAOTPO010000021">
    <property type="protein sequence ID" value="MDE5415824.1"/>
    <property type="molecule type" value="Genomic_DNA"/>
</dbReference>
<gene>
    <name evidence="1" type="ORF">N7Z68_20965</name>
</gene>
<accession>A0ABT5VK88</accession>
<protein>
    <submittedName>
        <fullName evidence="1">YheC/YheD family protein</fullName>
    </submittedName>
</protein>
<dbReference type="Pfam" id="PF14398">
    <property type="entry name" value="ATPgrasp_YheCD"/>
    <property type="match status" value="1"/>
</dbReference>
<keyword evidence="2" id="KW-1185">Reference proteome</keyword>
<name>A0ABT5VK88_9BACI</name>
<comment type="caution">
    <text evidence="1">The sequence shown here is derived from an EMBL/GenBank/DDBJ whole genome shotgun (WGS) entry which is preliminary data.</text>
</comment>
<dbReference type="SUPFAM" id="SSF56059">
    <property type="entry name" value="Glutathione synthetase ATP-binding domain-like"/>
    <property type="match status" value="1"/>
</dbReference>
<dbReference type="Proteomes" id="UP001148125">
    <property type="component" value="Unassembled WGS sequence"/>
</dbReference>
<reference evidence="1" key="1">
    <citation type="submission" date="2024-05" db="EMBL/GenBank/DDBJ databases">
        <title>Alkalihalobacillus sp. strain MEB203 novel alkaliphilic bacterium from Lonar Lake, India.</title>
        <authorList>
            <person name="Joshi A."/>
            <person name="Thite S."/>
            <person name="Mengade P."/>
        </authorList>
    </citation>
    <scope>NUCLEOTIDE SEQUENCE</scope>
    <source>
        <strain evidence="1">MEB 203</strain>
    </source>
</reference>
<organism evidence="1 2">
    <name type="scientific">Alkalihalobacterium chitinilyticum</name>
    <dbReference type="NCBI Taxonomy" id="2980103"/>
    <lineage>
        <taxon>Bacteria</taxon>
        <taxon>Bacillati</taxon>
        <taxon>Bacillota</taxon>
        <taxon>Bacilli</taxon>
        <taxon>Bacillales</taxon>
        <taxon>Bacillaceae</taxon>
        <taxon>Alkalihalobacterium</taxon>
    </lineage>
</organism>
<dbReference type="Gene3D" id="3.30.1490.20">
    <property type="entry name" value="ATP-grasp fold, A domain"/>
    <property type="match status" value="1"/>
</dbReference>
<sequence length="342" mass="39214">MIVGFMRNFRNPPQLTKLLAKLSKYNGIELVYFNASNIDIERKVIKGKILVDDKWIKKEVPVPMFIDVSRYCFKHKDEIRFLQENSTLSTGKLGSKDVINEKIVRDGQFSKIIIPTDKVSTFSNFIDFLVKYNKIVMKPRNGHKGQGIYILSSIDNDTYSLGFEKSENQLNTIELQEFFEKKLKDSGYILQKCINSRNSYDDPFDCRVRLEKNGKGEWEVAKYFIRIGIGQKVVSNISQGGGISELDPFLKANFGDNWEAIKNSIEGIGISFPYKLEKLFDVNLTSLALDLGIDRDNGSIYLFETNNAPGYKTVLGEVAMLRSDYYKYIFNEISKNKTRVPC</sequence>
<evidence type="ECO:0000313" key="2">
    <source>
        <dbReference type="Proteomes" id="UP001148125"/>
    </source>
</evidence>
<dbReference type="Gene3D" id="3.30.470.20">
    <property type="entry name" value="ATP-grasp fold, B domain"/>
    <property type="match status" value="1"/>
</dbReference>
<evidence type="ECO:0000313" key="1">
    <source>
        <dbReference type="EMBL" id="MDE5415824.1"/>
    </source>
</evidence>
<proteinExistence type="predicted"/>
<dbReference type="RefSeq" id="WP_275120417.1">
    <property type="nucleotide sequence ID" value="NZ_JAOTPO010000021.1"/>
</dbReference>
<dbReference type="InterPro" id="IPR026838">
    <property type="entry name" value="YheC/D"/>
</dbReference>